<dbReference type="SUPFAM" id="SSF69349">
    <property type="entry name" value="Phage fibre proteins"/>
    <property type="match status" value="2"/>
</dbReference>
<protein>
    <submittedName>
        <fullName evidence="6">Type VI secretion system secreted protein VgrG</fullName>
    </submittedName>
</protein>
<evidence type="ECO:0000259" key="4">
    <source>
        <dbReference type="Pfam" id="PF04717"/>
    </source>
</evidence>
<reference evidence="7" key="1">
    <citation type="submission" date="2016-10" db="EMBL/GenBank/DDBJ databases">
        <authorList>
            <person name="Varghese N."/>
            <person name="Submissions S."/>
        </authorList>
    </citation>
    <scope>NUCLEOTIDE SEQUENCE [LARGE SCALE GENOMIC DNA]</scope>
    <source>
        <strain evidence="7">MO64</strain>
    </source>
</reference>
<dbReference type="InterPro" id="IPR054030">
    <property type="entry name" value="Gp5_Vgr_C"/>
</dbReference>
<feature type="domain" description="Gp5/Type VI secretion system Vgr C-terminal trimerisation" evidence="5">
    <location>
        <begin position="485"/>
        <end position="590"/>
    </location>
</feature>
<evidence type="ECO:0000259" key="5">
    <source>
        <dbReference type="Pfam" id="PF22178"/>
    </source>
</evidence>
<dbReference type="Pfam" id="PF22178">
    <property type="entry name" value="Gp5_trimer_C"/>
    <property type="match status" value="1"/>
</dbReference>
<organism evidence="6 7">
    <name type="scientific">Rhodanobacter glycinis</name>
    <dbReference type="NCBI Taxonomy" id="582702"/>
    <lineage>
        <taxon>Bacteria</taxon>
        <taxon>Pseudomonadati</taxon>
        <taxon>Pseudomonadota</taxon>
        <taxon>Gammaproteobacteria</taxon>
        <taxon>Lysobacterales</taxon>
        <taxon>Rhodanobacteraceae</taxon>
        <taxon>Rhodanobacter</taxon>
    </lineage>
</organism>
<dbReference type="InterPro" id="IPR006531">
    <property type="entry name" value="Gp5/Vgr_OB"/>
</dbReference>
<dbReference type="InterPro" id="IPR037026">
    <property type="entry name" value="Vgr_OB-fold_dom_sf"/>
</dbReference>
<dbReference type="GO" id="GO:0005576">
    <property type="term" value="C:extracellular region"/>
    <property type="evidence" value="ECO:0007669"/>
    <property type="project" value="UniProtKB-SubCell"/>
</dbReference>
<accession>A0A1I4EHI4</accession>
<comment type="similarity">
    <text evidence="2">Belongs to the VgrG protein family.</text>
</comment>
<evidence type="ECO:0000256" key="1">
    <source>
        <dbReference type="ARBA" id="ARBA00004613"/>
    </source>
</evidence>
<dbReference type="Gene3D" id="4.10.220.110">
    <property type="match status" value="1"/>
</dbReference>
<dbReference type="Gene3D" id="2.40.50.230">
    <property type="entry name" value="Gp5 N-terminal domain"/>
    <property type="match status" value="1"/>
</dbReference>
<dbReference type="SUPFAM" id="SSF69279">
    <property type="entry name" value="Phage tail proteins"/>
    <property type="match status" value="2"/>
</dbReference>
<dbReference type="PANTHER" id="PTHR32305:SF15">
    <property type="entry name" value="PROTEIN RHSA-RELATED"/>
    <property type="match status" value="1"/>
</dbReference>
<dbReference type="EMBL" id="FOSR01000012">
    <property type="protein sequence ID" value="SFL04460.1"/>
    <property type="molecule type" value="Genomic_DNA"/>
</dbReference>
<sequence>MYGHAAEAMPTMARFQQDHRLIRVTSPLDPEPFVVHRFRGSEAVSRPFAFTTDLLSPDATLELKQVIGQPMGFTLQTPEGDRHFHGYVKEFARTGTDGDLATYRAEVAPWFDFLRHTSNCRIFQGMTVLDIIDEVFARYPGLAEYSADVTASCYPKMPYCVQYNESDFAFVSRLLEDAGIHYYFEHSAEAHVLKLADDSTHSPAIGPHPAVHFQSDQGVRDEDGLDEWTAIRRVGVGLKSHKSFDFKQPRSALSVDRLLEPPHGVLPVLEHYRYDGAARFGDSSGGEALAGLRGEELSWQTKLFETGGTCRALRAGHYFVLQGHYDHAEADEEPRQFFLLEVTHEARNNFKPDFSEAEGCVYRTEATCLRRKISYRPPCVTPLPLMRGPQTATVVGPAGEEIWTDRYGRVKVQFHWDRLGQRDERSSCWVRVSSPWAGPGMGGVSAPRIGQEVVVDFLDGDPDRPIITGRVYNEDNPQPFDKHVSGIRSKTVQGEGFNELTMHDAAGAELLNMHAQRDMATTVLNDHASSVGSSKSTSVGASHSLDVGANQRIAIGGNQDINVKGSHSASITGSSTHAITGALTATVAGAVAETYQSGHTRTVTGGYNETITGDYASTLNGNHVSQRNGTLAETVTGTSTRTVLGATTENHNATRTTTVAASDTHQVGGNLEQEIGGQHKTMVASDVSHVAGGKHDTAASGPMTLASGSKMTLQVGGAGIEIVGSSIVISAAGSTIKIDGGGVSINGAKISLN</sequence>
<dbReference type="Gene3D" id="2.30.110.50">
    <property type="match status" value="1"/>
</dbReference>
<evidence type="ECO:0000313" key="7">
    <source>
        <dbReference type="Proteomes" id="UP000198725"/>
    </source>
</evidence>
<dbReference type="InterPro" id="IPR050708">
    <property type="entry name" value="T6SS_VgrG/RHS"/>
</dbReference>
<dbReference type="Pfam" id="PF04717">
    <property type="entry name" value="Phage_base_V"/>
    <property type="match status" value="1"/>
</dbReference>
<keyword evidence="3" id="KW-0964">Secreted</keyword>
<proteinExistence type="inferred from homology"/>
<evidence type="ECO:0000256" key="3">
    <source>
        <dbReference type="ARBA" id="ARBA00022525"/>
    </source>
</evidence>
<dbReference type="PANTHER" id="PTHR32305">
    <property type="match status" value="1"/>
</dbReference>
<evidence type="ECO:0000256" key="2">
    <source>
        <dbReference type="ARBA" id="ARBA00005558"/>
    </source>
</evidence>
<name>A0A1I4EHI4_9GAMM</name>
<dbReference type="InterPro" id="IPR017847">
    <property type="entry name" value="T6SS_RhsGE_Vgr_subset"/>
</dbReference>
<dbReference type="NCBIfam" id="TIGR03361">
    <property type="entry name" value="VI_Rhs_Vgr"/>
    <property type="match status" value="1"/>
</dbReference>
<dbReference type="InterPro" id="IPR006533">
    <property type="entry name" value="T6SS_Vgr_RhsGE"/>
</dbReference>
<dbReference type="Pfam" id="PF05954">
    <property type="entry name" value="Phage_GPD"/>
    <property type="match status" value="1"/>
</dbReference>
<dbReference type="Proteomes" id="UP000198725">
    <property type="component" value="Unassembled WGS sequence"/>
</dbReference>
<dbReference type="NCBIfam" id="TIGR01646">
    <property type="entry name" value="vgr_GE"/>
    <property type="match status" value="1"/>
</dbReference>
<dbReference type="Gene3D" id="3.55.50.10">
    <property type="entry name" value="Baseplate protein-like domains"/>
    <property type="match status" value="1"/>
</dbReference>
<keyword evidence="7" id="KW-1185">Reference proteome</keyword>
<feature type="domain" description="Gp5/Type VI secretion system Vgr protein OB-fold" evidence="4">
    <location>
        <begin position="405"/>
        <end position="472"/>
    </location>
</feature>
<gene>
    <name evidence="6" type="ORF">SAMN05192579_11269</name>
</gene>
<comment type="subcellular location">
    <subcellularLocation>
        <location evidence="1">Secreted</location>
    </subcellularLocation>
</comment>
<dbReference type="SUPFAM" id="SSF69255">
    <property type="entry name" value="gp5 N-terminal domain-like"/>
    <property type="match status" value="1"/>
</dbReference>
<dbReference type="AlphaFoldDB" id="A0A1I4EHI4"/>
<evidence type="ECO:0000313" key="6">
    <source>
        <dbReference type="EMBL" id="SFL04460.1"/>
    </source>
</evidence>